<dbReference type="Proteomes" id="UP000265768">
    <property type="component" value="Unassembled WGS sequence"/>
</dbReference>
<organism evidence="2 3">
    <name type="scientific">Bailinhaonella thermotolerans</name>
    <dbReference type="NCBI Taxonomy" id="1070861"/>
    <lineage>
        <taxon>Bacteria</taxon>
        <taxon>Bacillati</taxon>
        <taxon>Actinomycetota</taxon>
        <taxon>Actinomycetes</taxon>
        <taxon>Streptosporangiales</taxon>
        <taxon>Streptosporangiaceae</taxon>
        <taxon>Bailinhaonella</taxon>
    </lineage>
</organism>
<keyword evidence="3" id="KW-1185">Reference proteome</keyword>
<protein>
    <submittedName>
        <fullName evidence="2">Uncharacterized protein</fullName>
    </submittedName>
</protein>
<feature type="compositionally biased region" description="Basic and acidic residues" evidence="1">
    <location>
        <begin position="10"/>
        <end position="26"/>
    </location>
</feature>
<evidence type="ECO:0000256" key="1">
    <source>
        <dbReference type="SAM" id="MobiDB-lite"/>
    </source>
</evidence>
<name>A0A3A4BI71_9ACTN</name>
<dbReference type="EMBL" id="QZEY01000002">
    <property type="protein sequence ID" value="RJL34512.1"/>
    <property type="molecule type" value="Genomic_DNA"/>
</dbReference>
<gene>
    <name evidence="2" type="ORF">D5H75_08870</name>
</gene>
<feature type="compositionally biased region" description="Acidic residues" evidence="1">
    <location>
        <begin position="48"/>
        <end position="59"/>
    </location>
</feature>
<accession>A0A3A4BI71</accession>
<dbReference type="AlphaFoldDB" id="A0A3A4BI71"/>
<evidence type="ECO:0000313" key="3">
    <source>
        <dbReference type="Proteomes" id="UP000265768"/>
    </source>
</evidence>
<proteinExistence type="predicted"/>
<feature type="region of interest" description="Disordered" evidence="1">
    <location>
        <begin position="1"/>
        <end position="59"/>
    </location>
</feature>
<comment type="caution">
    <text evidence="2">The sequence shown here is derived from an EMBL/GenBank/DDBJ whole genome shotgun (WGS) entry which is preliminary data.</text>
</comment>
<evidence type="ECO:0000313" key="2">
    <source>
        <dbReference type="EMBL" id="RJL34512.1"/>
    </source>
</evidence>
<sequence>MIGAGRMLHLVHEANDREDGPRRPEEATPSPLPQTPGPHGSPGVPDGGPDDEYDQYEPL</sequence>
<reference evidence="2 3" key="1">
    <citation type="submission" date="2018-09" db="EMBL/GenBank/DDBJ databases">
        <title>YIM 75507 draft genome.</title>
        <authorList>
            <person name="Tang S."/>
            <person name="Feng Y."/>
        </authorList>
    </citation>
    <scope>NUCLEOTIDE SEQUENCE [LARGE SCALE GENOMIC DNA]</scope>
    <source>
        <strain evidence="2 3">YIM 75507</strain>
    </source>
</reference>